<dbReference type="GO" id="GO:0004519">
    <property type="term" value="F:endonuclease activity"/>
    <property type="evidence" value="ECO:0007669"/>
    <property type="project" value="UniProtKB-KW"/>
</dbReference>
<dbReference type="PANTHER" id="PTHR12121:SF36">
    <property type="entry name" value="ENDONUCLEASE_EXONUCLEASE_PHOSPHATASE DOMAIN-CONTAINING PROTEIN"/>
    <property type="match status" value="1"/>
</dbReference>
<dbReference type="SUPFAM" id="SSF56219">
    <property type="entry name" value="DNase I-like"/>
    <property type="match status" value="1"/>
</dbReference>
<dbReference type="GO" id="GO:0000175">
    <property type="term" value="F:3'-5'-RNA exonuclease activity"/>
    <property type="evidence" value="ECO:0007669"/>
    <property type="project" value="TreeGrafter"/>
</dbReference>
<keyword evidence="2" id="KW-0540">Nuclease</keyword>
<dbReference type="InterPro" id="IPR050410">
    <property type="entry name" value="CCR4/nocturin_mRNA_transcr"/>
</dbReference>
<dbReference type="Gene3D" id="3.60.10.10">
    <property type="entry name" value="Endonuclease/exonuclease/phosphatase"/>
    <property type="match status" value="1"/>
</dbReference>
<evidence type="ECO:0000313" key="2">
    <source>
        <dbReference type="EMBL" id="KAK4203105.1"/>
    </source>
</evidence>
<keyword evidence="3" id="KW-1185">Reference proteome</keyword>
<name>A0AAN6XPN9_9PEZI</name>
<dbReference type="InterPro" id="IPR005135">
    <property type="entry name" value="Endo/exonuclease/phosphatase"/>
</dbReference>
<dbReference type="PANTHER" id="PTHR12121">
    <property type="entry name" value="CARBON CATABOLITE REPRESSOR PROTEIN 4"/>
    <property type="match status" value="1"/>
</dbReference>
<proteinExistence type="predicted"/>
<keyword evidence="2" id="KW-0378">Hydrolase</keyword>
<evidence type="ECO:0000259" key="1">
    <source>
        <dbReference type="Pfam" id="PF03372"/>
    </source>
</evidence>
<dbReference type="AlphaFoldDB" id="A0AAN6XPN9"/>
<evidence type="ECO:0000313" key="3">
    <source>
        <dbReference type="Proteomes" id="UP001303160"/>
    </source>
</evidence>
<keyword evidence="2" id="KW-0255">Endonuclease</keyword>
<protein>
    <submittedName>
        <fullName evidence="2">Endonuclease/exonuclease/phosphatase</fullName>
    </submittedName>
</protein>
<dbReference type="InterPro" id="IPR036691">
    <property type="entry name" value="Endo/exonu/phosph_ase_sf"/>
</dbReference>
<reference evidence="2" key="2">
    <citation type="submission" date="2023-05" db="EMBL/GenBank/DDBJ databases">
        <authorList>
            <consortium name="Lawrence Berkeley National Laboratory"/>
            <person name="Steindorff A."/>
            <person name="Hensen N."/>
            <person name="Bonometti L."/>
            <person name="Westerberg I."/>
            <person name="Brannstrom I.O."/>
            <person name="Guillou S."/>
            <person name="Cros-Aarteil S."/>
            <person name="Calhoun S."/>
            <person name="Haridas S."/>
            <person name="Kuo A."/>
            <person name="Mondo S."/>
            <person name="Pangilinan J."/>
            <person name="Riley R."/>
            <person name="Labutti K."/>
            <person name="Andreopoulos B."/>
            <person name="Lipzen A."/>
            <person name="Chen C."/>
            <person name="Yanf M."/>
            <person name="Daum C."/>
            <person name="Ng V."/>
            <person name="Clum A."/>
            <person name="Ohm R."/>
            <person name="Martin F."/>
            <person name="Silar P."/>
            <person name="Natvig D."/>
            <person name="Lalanne C."/>
            <person name="Gautier V."/>
            <person name="Ament-Velasquez S.L."/>
            <person name="Kruys A."/>
            <person name="Hutchinson M.I."/>
            <person name="Powell A.J."/>
            <person name="Barry K."/>
            <person name="Miller A.N."/>
            <person name="Grigoriev I.V."/>
            <person name="Debuchy R."/>
            <person name="Gladieux P."/>
            <person name="Thoren M.H."/>
            <person name="Johannesson H."/>
        </authorList>
    </citation>
    <scope>NUCLEOTIDE SEQUENCE</scope>
    <source>
        <strain evidence="2">CBS 315.58</strain>
    </source>
</reference>
<accession>A0AAN6XPN9</accession>
<gene>
    <name evidence="2" type="ORF">QBC40DRAFT_32181</name>
</gene>
<dbReference type="CDD" id="cd09083">
    <property type="entry name" value="EEP-1"/>
    <property type="match status" value="1"/>
</dbReference>
<dbReference type="Proteomes" id="UP001303160">
    <property type="component" value="Unassembled WGS sequence"/>
</dbReference>
<comment type="caution">
    <text evidence="2">The sequence shown here is derived from an EMBL/GenBank/DDBJ whole genome shotgun (WGS) entry which is preliminary data.</text>
</comment>
<organism evidence="2 3">
    <name type="scientific">Triangularia verruculosa</name>
    <dbReference type="NCBI Taxonomy" id="2587418"/>
    <lineage>
        <taxon>Eukaryota</taxon>
        <taxon>Fungi</taxon>
        <taxon>Dikarya</taxon>
        <taxon>Ascomycota</taxon>
        <taxon>Pezizomycotina</taxon>
        <taxon>Sordariomycetes</taxon>
        <taxon>Sordariomycetidae</taxon>
        <taxon>Sordariales</taxon>
        <taxon>Podosporaceae</taxon>
        <taxon>Triangularia</taxon>
    </lineage>
</organism>
<dbReference type="EMBL" id="MU863892">
    <property type="protein sequence ID" value="KAK4203105.1"/>
    <property type="molecule type" value="Genomic_DNA"/>
</dbReference>
<reference evidence="2" key="1">
    <citation type="journal article" date="2023" name="Mol. Phylogenet. Evol.">
        <title>Genome-scale phylogeny and comparative genomics of the fungal order Sordariales.</title>
        <authorList>
            <person name="Hensen N."/>
            <person name="Bonometti L."/>
            <person name="Westerberg I."/>
            <person name="Brannstrom I.O."/>
            <person name="Guillou S."/>
            <person name="Cros-Aarteil S."/>
            <person name="Calhoun S."/>
            <person name="Haridas S."/>
            <person name="Kuo A."/>
            <person name="Mondo S."/>
            <person name="Pangilinan J."/>
            <person name="Riley R."/>
            <person name="LaButti K."/>
            <person name="Andreopoulos B."/>
            <person name="Lipzen A."/>
            <person name="Chen C."/>
            <person name="Yan M."/>
            <person name="Daum C."/>
            <person name="Ng V."/>
            <person name="Clum A."/>
            <person name="Steindorff A."/>
            <person name="Ohm R.A."/>
            <person name="Martin F."/>
            <person name="Silar P."/>
            <person name="Natvig D.O."/>
            <person name="Lalanne C."/>
            <person name="Gautier V."/>
            <person name="Ament-Velasquez S.L."/>
            <person name="Kruys A."/>
            <person name="Hutchinson M.I."/>
            <person name="Powell A.J."/>
            <person name="Barry K."/>
            <person name="Miller A.N."/>
            <person name="Grigoriev I.V."/>
            <person name="Debuchy R."/>
            <person name="Gladieux P."/>
            <person name="Hiltunen Thoren M."/>
            <person name="Johannesson H."/>
        </authorList>
    </citation>
    <scope>NUCLEOTIDE SEQUENCE</scope>
    <source>
        <strain evidence="2">CBS 315.58</strain>
    </source>
</reference>
<sequence length="293" mass="32719">MGHANSTSVASPGPVPIRLISFNVRYATKNPVPGEEPWSVRCPKLCAQLRFITAGQDSPFICLQEVLHSQLTDIQDRLGTPWRYIGIGREDGKQAGEFSPIFFRVDHWDCERQRTYWLSKTPDVPSKGWDAALERIATVGLFRHKETGARLVAMSTHFDHRGRTAREESAKLLLEISRSWTTSATGGTQVPAILGGDFNSTPSDGAYKVLAAPGSGMLDISQLVPESDRYGNQDITYTSFGEPDETPQRIDFLFVRDPQKLAFRNFGILPNRFDDMVYLSDHRALVADMELSV</sequence>
<dbReference type="Pfam" id="PF03372">
    <property type="entry name" value="Exo_endo_phos"/>
    <property type="match status" value="1"/>
</dbReference>
<feature type="domain" description="Endonuclease/exonuclease/phosphatase" evidence="1">
    <location>
        <begin position="21"/>
        <end position="282"/>
    </location>
</feature>